<evidence type="ECO:0000313" key="2">
    <source>
        <dbReference type="Proteomes" id="UP001148312"/>
    </source>
</evidence>
<name>A0A9W9X6H9_9EURO</name>
<keyword evidence="2" id="KW-1185">Reference proteome</keyword>
<sequence length="70" mass="7852">MLRLETPKEQGLPRLWKDRPQVSMLVNPYRGPPGGVGAAKPRQEAASVWVGTGEQNSGSRWLDVYKIIDY</sequence>
<dbReference type="RefSeq" id="XP_056790172.1">
    <property type="nucleotide sequence ID" value="XM_056934978.1"/>
</dbReference>
<reference evidence="1" key="1">
    <citation type="submission" date="2022-12" db="EMBL/GenBank/DDBJ databases">
        <authorList>
            <person name="Petersen C."/>
        </authorList>
    </citation>
    <scope>NUCLEOTIDE SEQUENCE</scope>
    <source>
        <strain evidence="1">IBT 30728</strain>
    </source>
</reference>
<dbReference type="EMBL" id="JAPWDQ010000005">
    <property type="protein sequence ID" value="KAJ5485388.1"/>
    <property type="molecule type" value="Genomic_DNA"/>
</dbReference>
<organism evidence="1 2">
    <name type="scientific">Penicillium diatomitis</name>
    <dbReference type="NCBI Taxonomy" id="2819901"/>
    <lineage>
        <taxon>Eukaryota</taxon>
        <taxon>Fungi</taxon>
        <taxon>Dikarya</taxon>
        <taxon>Ascomycota</taxon>
        <taxon>Pezizomycotina</taxon>
        <taxon>Eurotiomycetes</taxon>
        <taxon>Eurotiomycetidae</taxon>
        <taxon>Eurotiales</taxon>
        <taxon>Aspergillaceae</taxon>
        <taxon>Penicillium</taxon>
    </lineage>
</organism>
<evidence type="ECO:0000313" key="1">
    <source>
        <dbReference type="EMBL" id="KAJ5485388.1"/>
    </source>
</evidence>
<protein>
    <submittedName>
        <fullName evidence="1">Uncharacterized protein</fullName>
    </submittedName>
</protein>
<dbReference type="GeneID" id="81625227"/>
<accession>A0A9W9X6H9</accession>
<dbReference type="AlphaFoldDB" id="A0A9W9X6H9"/>
<proteinExistence type="predicted"/>
<gene>
    <name evidence="1" type="ORF">N7539_005376</name>
</gene>
<reference evidence="1" key="2">
    <citation type="journal article" date="2023" name="IMA Fungus">
        <title>Comparative genomic study of the Penicillium genus elucidates a diverse pangenome and 15 lateral gene transfer events.</title>
        <authorList>
            <person name="Petersen C."/>
            <person name="Sorensen T."/>
            <person name="Nielsen M.R."/>
            <person name="Sondergaard T.E."/>
            <person name="Sorensen J.L."/>
            <person name="Fitzpatrick D.A."/>
            <person name="Frisvad J.C."/>
            <person name="Nielsen K.L."/>
        </authorList>
    </citation>
    <scope>NUCLEOTIDE SEQUENCE</scope>
    <source>
        <strain evidence="1">IBT 30728</strain>
    </source>
</reference>
<dbReference type="Proteomes" id="UP001148312">
    <property type="component" value="Unassembled WGS sequence"/>
</dbReference>
<comment type="caution">
    <text evidence="1">The sequence shown here is derived from an EMBL/GenBank/DDBJ whole genome shotgun (WGS) entry which is preliminary data.</text>
</comment>